<proteinExistence type="predicted"/>
<sequence>MDITPYVEHLRRDLLAAADGAGDELRTAAERLGFALDPAARLALMEAISQACAEITAEMPAGGVDVRLDGRELAFVVDAAVAGPAAPPVAPSPPAPPAPPAPPEDVDDGSTARITLRLPESVKGKAEDAAAAAGQSLNTWLVNVVRAATRRDGEAAINVDIDLSSLPFFGGGDPFGDSRSRRGQRRMTGWV</sequence>
<keyword evidence="3" id="KW-1185">Reference proteome</keyword>
<dbReference type="RefSeq" id="WP_140008689.1">
    <property type="nucleotide sequence ID" value="NZ_JBHMDG010000001.1"/>
</dbReference>
<organism evidence="2 3">
    <name type="scientific">Nocardioides plantarum</name>
    <dbReference type="NCBI Taxonomy" id="29299"/>
    <lineage>
        <taxon>Bacteria</taxon>
        <taxon>Bacillati</taxon>
        <taxon>Actinomycetota</taxon>
        <taxon>Actinomycetes</taxon>
        <taxon>Propionibacteriales</taxon>
        <taxon>Nocardioidaceae</taxon>
        <taxon>Nocardioides</taxon>
    </lineage>
</organism>
<dbReference type="SUPFAM" id="SSF47598">
    <property type="entry name" value="Ribbon-helix-helix"/>
    <property type="match status" value="1"/>
</dbReference>
<protein>
    <submittedName>
        <fullName evidence="2">Pilus assembly protein HicB</fullName>
    </submittedName>
</protein>
<dbReference type="Proteomes" id="UP001589750">
    <property type="component" value="Unassembled WGS sequence"/>
</dbReference>
<accession>A0ABV5K445</accession>
<feature type="region of interest" description="Disordered" evidence="1">
    <location>
        <begin position="85"/>
        <end position="109"/>
    </location>
</feature>
<feature type="compositionally biased region" description="Pro residues" evidence="1">
    <location>
        <begin position="85"/>
        <end position="103"/>
    </location>
</feature>
<evidence type="ECO:0000313" key="3">
    <source>
        <dbReference type="Proteomes" id="UP001589750"/>
    </source>
</evidence>
<dbReference type="InterPro" id="IPR010985">
    <property type="entry name" value="Ribbon_hlx_hlx"/>
</dbReference>
<evidence type="ECO:0000313" key="2">
    <source>
        <dbReference type="EMBL" id="MFB9311517.1"/>
    </source>
</evidence>
<comment type="caution">
    <text evidence="2">The sequence shown here is derived from an EMBL/GenBank/DDBJ whole genome shotgun (WGS) entry which is preliminary data.</text>
</comment>
<name>A0ABV5K445_9ACTN</name>
<dbReference type="EMBL" id="JBHMDG010000001">
    <property type="protein sequence ID" value="MFB9311517.1"/>
    <property type="molecule type" value="Genomic_DNA"/>
</dbReference>
<gene>
    <name evidence="2" type="ORF">ACFFRI_00555</name>
</gene>
<evidence type="ECO:0000256" key="1">
    <source>
        <dbReference type="SAM" id="MobiDB-lite"/>
    </source>
</evidence>
<reference evidence="2 3" key="1">
    <citation type="submission" date="2024-09" db="EMBL/GenBank/DDBJ databases">
        <authorList>
            <person name="Sun Q."/>
            <person name="Mori K."/>
        </authorList>
    </citation>
    <scope>NUCLEOTIDE SEQUENCE [LARGE SCALE GENOMIC DNA]</scope>
    <source>
        <strain evidence="2 3">JCM 9626</strain>
    </source>
</reference>